<proteinExistence type="predicted"/>
<name>A0ABR9YPT3_9PROT</name>
<reference evidence="1" key="2">
    <citation type="submission" date="2020-11" db="EMBL/GenBank/DDBJ databases">
        <title>Description of novel Gluconobacter species.</title>
        <authorList>
            <person name="Cleenwerck I."/>
            <person name="Cnockaert M."/>
            <person name="Borremans W."/>
            <person name="Wieme A.D."/>
            <person name="De Vuyst L."/>
            <person name="Vandamme P."/>
        </authorList>
    </citation>
    <scope>NUCLEOTIDE SEQUENCE</scope>
    <source>
        <strain evidence="1">R-71646</strain>
    </source>
</reference>
<reference evidence="1" key="1">
    <citation type="submission" date="2020-04" db="EMBL/GenBank/DDBJ databases">
        <authorList>
            <person name="Sombolestani A."/>
        </authorList>
    </citation>
    <scope>NUCLEOTIDE SEQUENCE</scope>
    <source>
        <strain evidence="1">R-71646</strain>
    </source>
</reference>
<dbReference type="EMBL" id="JABCQF010000011">
    <property type="protein sequence ID" value="MBF0883629.1"/>
    <property type="molecule type" value="Genomic_DNA"/>
</dbReference>
<keyword evidence="2" id="KW-1185">Reference proteome</keyword>
<sequence>MTSENADYSQSIANYGAAAVKKYRDISGIRNDNEIPEIFLGGQIAIGLHDEFRLQCHVERRYDLILRELGFPITQSVIDTFGSQRADAALYRDGKPFAIIELKICDERDRYGDKLERDLNKMRKLANKAGIEIYLGTLMTDVRKVECAKRRATIEEKLKGCFSAHSSLEPAGYGADWKWQFLAGRFR</sequence>
<evidence type="ECO:0000313" key="1">
    <source>
        <dbReference type="EMBL" id="MBF0883629.1"/>
    </source>
</evidence>
<dbReference type="Proteomes" id="UP000644588">
    <property type="component" value="Unassembled WGS sequence"/>
</dbReference>
<evidence type="ECO:0000313" key="2">
    <source>
        <dbReference type="Proteomes" id="UP000644588"/>
    </source>
</evidence>
<organism evidence="1 2">
    <name type="scientific">Gluconobacter potus</name>
    <dbReference type="NCBI Taxonomy" id="2724927"/>
    <lineage>
        <taxon>Bacteria</taxon>
        <taxon>Pseudomonadati</taxon>
        <taxon>Pseudomonadota</taxon>
        <taxon>Alphaproteobacteria</taxon>
        <taxon>Acetobacterales</taxon>
        <taxon>Acetobacteraceae</taxon>
        <taxon>Gluconobacter</taxon>
    </lineage>
</organism>
<gene>
    <name evidence="1" type="ORF">HKD31_12885</name>
</gene>
<comment type="caution">
    <text evidence="1">The sequence shown here is derived from an EMBL/GenBank/DDBJ whole genome shotgun (WGS) entry which is preliminary data.</text>
</comment>
<accession>A0ABR9YPT3</accession>
<protein>
    <submittedName>
        <fullName evidence="1">Uncharacterized protein</fullName>
    </submittedName>
</protein>
<dbReference type="RefSeq" id="WP_194265430.1">
    <property type="nucleotide sequence ID" value="NZ_JABCQF010000011.1"/>
</dbReference>